<keyword evidence="7" id="KW-1185">Reference proteome</keyword>
<evidence type="ECO:0000313" key="7">
    <source>
        <dbReference type="Proteomes" id="UP000076865"/>
    </source>
</evidence>
<name>A0A160F3F0_9BACL</name>
<dbReference type="PATRIC" id="fig|294699.3.peg.2688"/>
<dbReference type="Gene3D" id="3.20.70.20">
    <property type="match status" value="1"/>
</dbReference>
<dbReference type="PANTHER" id="PTHR43371:SF1">
    <property type="entry name" value="RIBONUCLEOSIDE-DIPHOSPHATE REDUCTASE"/>
    <property type="match status" value="1"/>
</dbReference>
<gene>
    <name evidence="6" type="ORF">GFC30_2608</name>
</gene>
<accession>A0A160F3F0</accession>
<dbReference type="Pfam" id="PF02867">
    <property type="entry name" value="Ribonuc_red_lgC"/>
    <property type="match status" value="1"/>
</dbReference>
<dbReference type="GO" id="GO:0004748">
    <property type="term" value="F:ribonucleoside-diphosphate reductase activity, thioredoxin disulfide as acceptor"/>
    <property type="evidence" value="ECO:0007669"/>
    <property type="project" value="TreeGrafter"/>
</dbReference>
<comment type="cofactor">
    <cofactor evidence="1">
        <name>adenosylcob(III)alamin</name>
        <dbReference type="ChEBI" id="CHEBI:18408"/>
    </cofactor>
</comment>
<protein>
    <submittedName>
        <fullName evidence="6">Ribonucleotide reductase, barrel domain protein</fullName>
    </submittedName>
</protein>
<dbReference type="InterPro" id="IPR050862">
    <property type="entry name" value="RdRp_reductase_class-2"/>
</dbReference>
<dbReference type="AlphaFoldDB" id="A0A160F3F0"/>
<dbReference type="GO" id="GO:0031419">
    <property type="term" value="F:cobalamin binding"/>
    <property type="evidence" value="ECO:0007669"/>
    <property type="project" value="UniProtKB-KW"/>
</dbReference>
<dbReference type="Proteomes" id="UP000076865">
    <property type="component" value="Chromosome"/>
</dbReference>
<dbReference type="PANTHER" id="PTHR43371">
    <property type="entry name" value="VITAMIN B12-DEPENDENT RIBONUCLEOTIDE REDUCTASE"/>
    <property type="match status" value="1"/>
</dbReference>
<evidence type="ECO:0000256" key="1">
    <source>
        <dbReference type="ARBA" id="ARBA00001922"/>
    </source>
</evidence>
<organism evidence="6 7">
    <name type="scientific">Anoxybacteroides amylolyticum</name>
    <dbReference type="NCBI Taxonomy" id="294699"/>
    <lineage>
        <taxon>Bacteria</taxon>
        <taxon>Bacillati</taxon>
        <taxon>Bacillota</taxon>
        <taxon>Bacilli</taxon>
        <taxon>Bacillales</taxon>
        <taxon>Anoxybacillaceae</taxon>
        <taxon>Anoxybacteroides</taxon>
    </lineage>
</organism>
<evidence type="ECO:0000259" key="5">
    <source>
        <dbReference type="Pfam" id="PF02867"/>
    </source>
</evidence>
<dbReference type="KEGG" id="aamy:GFC30_2608"/>
<keyword evidence="3" id="KW-0560">Oxidoreductase</keyword>
<evidence type="ECO:0000256" key="3">
    <source>
        <dbReference type="ARBA" id="ARBA00023002"/>
    </source>
</evidence>
<dbReference type="InterPro" id="IPR000788">
    <property type="entry name" value="RNR_lg_C"/>
</dbReference>
<dbReference type="EMBL" id="CP015438">
    <property type="protein sequence ID" value="ANB60342.1"/>
    <property type="molecule type" value="Genomic_DNA"/>
</dbReference>
<evidence type="ECO:0000256" key="4">
    <source>
        <dbReference type="ARBA" id="ARBA00023285"/>
    </source>
</evidence>
<keyword evidence="2" id="KW-0846">Cobalamin</keyword>
<keyword evidence="4" id="KW-0170">Cobalt</keyword>
<sequence length="198" mass="21766">MIGVSTGLEPYFSFSYYRSGRLGKFIEVKADIVQEYLDNHPEADPNNLPHWFVTAMDLSPEAHADVQCIIQRWVDSSLSKTVNAPRGYTVEQVQKVYERLWRGGAKGGTVYVDGSRDAQVLTLKAEENAVEEQLELIPEEPKKRAVALVETIPDLRATDVTIGSEVGNICPVCREGTVEEIGGCNTCTSCGAQLKCGL</sequence>
<dbReference type="SUPFAM" id="SSF51998">
    <property type="entry name" value="PFL-like glycyl radical enzymes"/>
    <property type="match status" value="1"/>
</dbReference>
<evidence type="ECO:0000256" key="2">
    <source>
        <dbReference type="ARBA" id="ARBA00022628"/>
    </source>
</evidence>
<proteinExistence type="predicted"/>
<evidence type="ECO:0000313" key="6">
    <source>
        <dbReference type="EMBL" id="ANB60342.1"/>
    </source>
</evidence>
<reference evidence="6 7" key="1">
    <citation type="journal article" date="2006" name="Syst. Appl. Microbiol.">
        <title>Anoxybacillus amylolyticus sp. nov., a thermophilic amylase producing bacterium isolated from Mount Rittmann (Antarctica).</title>
        <authorList>
            <person name="Poli A."/>
            <person name="Esposito E."/>
            <person name="Lama L."/>
            <person name="Orlando P."/>
            <person name="Nicolaus G."/>
            <person name="de Appolonia F."/>
            <person name="Gambacorta A."/>
            <person name="Nicolaus B."/>
        </authorList>
    </citation>
    <scope>NUCLEOTIDE SEQUENCE [LARGE SCALE GENOMIC DNA]</scope>
    <source>
        <strain evidence="6 7">DSM 15939</strain>
    </source>
</reference>
<feature type="domain" description="Ribonucleotide reductase large subunit C-terminal" evidence="5">
    <location>
        <begin position="3"/>
        <end position="111"/>
    </location>
</feature>